<reference evidence="1 2" key="1">
    <citation type="submission" date="2019-07" db="EMBL/GenBank/DDBJ databases">
        <title>De Novo Assembly of kiwifruit Actinidia rufa.</title>
        <authorList>
            <person name="Sugita-Konishi S."/>
            <person name="Sato K."/>
            <person name="Mori E."/>
            <person name="Abe Y."/>
            <person name="Kisaki G."/>
            <person name="Hamano K."/>
            <person name="Suezawa K."/>
            <person name="Otani M."/>
            <person name="Fukuda T."/>
            <person name="Manabe T."/>
            <person name="Gomi K."/>
            <person name="Tabuchi M."/>
            <person name="Akimitsu K."/>
            <person name="Kataoka I."/>
        </authorList>
    </citation>
    <scope>NUCLEOTIDE SEQUENCE [LARGE SCALE GENOMIC DNA]</scope>
    <source>
        <strain evidence="2">cv. Fuchu</strain>
    </source>
</reference>
<evidence type="ECO:0008006" key="3">
    <source>
        <dbReference type="Google" id="ProtNLM"/>
    </source>
</evidence>
<accession>A0A7J0F4U0</accession>
<comment type="caution">
    <text evidence="1">The sequence shown here is derived from an EMBL/GenBank/DDBJ whole genome shotgun (WGS) entry which is preliminary data.</text>
</comment>
<dbReference type="PANTHER" id="PTHR48475:SF2">
    <property type="entry name" value="RIBONUCLEASE H"/>
    <property type="match status" value="1"/>
</dbReference>
<protein>
    <recommendedName>
        <fullName evidence="3">Reverse transcriptase RNase H-like domain-containing protein</fullName>
    </recommendedName>
</protein>
<gene>
    <name evidence="1" type="ORF">Acr_08g0013430</name>
</gene>
<dbReference type="AlphaFoldDB" id="A0A7J0F4U0"/>
<dbReference type="Proteomes" id="UP000585474">
    <property type="component" value="Unassembled WGS sequence"/>
</dbReference>
<keyword evidence="2" id="KW-1185">Reference proteome</keyword>
<sequence>MNSVLDAAGSCNLSMFGIGELHPIPPWMLPPSMLSPPKPCAGFGRGFCGTPPIGGLSIAFGFCGAKLGSPPFFILVFHGKDQPLKQILQRPDTSGRLLKWSIELSEFHIEYKPRTAIKAQALSDFIVESTHEDTPQPETTPLKEFKINQIPREDNKKADALANLASTFEFISDRCIPLEFLTHPSIGVANQILQTEENPTWLDEIIDYLRKGILPKDKLQARRLQYRSARFCIFEGRLYKRSFSGPLLRCLRPEEAKYVYEKYTKAYAGITPEPDRWQRKLFAKDILADHGTRCGYICNEGELRLNLDLLDEKRESAELRQAAYKGRIAKYYNERVEHRSFLPGDLVWRRVTLSTRDPSAGKLGPTWEGPYKVIKVSRPGTCWLEDLNGKALSHPWNAEHLKKYYQ</sequence>
<evidence type="ECO:0000313" key="1">
    <source>
        <dbReference type="EMBL" id="GFY92947.1"/>
    </source>
</evidence>
<name>A0A7J0F4U0_9ERIC</name>
<dbReference type="PANTHER" id="PTHR48475">
    <property type="entry name" value="RIBONUCLEASE H"/>
    <property type="match status" value="1"/>
</dbReference>
<evidence type="ECO:0000313" key="2">
    <source>
        <dbReference type="Proteomes" id="UP000585474"/>
    </source>
</evidence>
<organism evidence="1 2">
    <name type="scientific">Actinidia rufa</name>
    <dbReference type="NCBI Taxonomy" id="165716"/>
    <lineage>
        <taxon>Eukaryota</taxon>
        <taxon>Viridiplantae</taxon>
        <taxon>Streptophyta</taxon>
        <taxon>Embryophyta</taxon>
        <taxon>Tracheophyta</taxon>
        <taxon>Spermatophyta</taxon>
        <taxon>Magnoliopsida</taxon>
        <taxon>eudicotyledons</taxon>
        <taxon>Gunneridae</taxon>
        <taxon>Pentapetalae</taxon>
        <taxon>asterids</taxon>
        <taxon>Ericales</taxon>
        <taxon>Actinidiaceae</taxon>
        <taxon>Actinidia</taxon>
    </lineage>
</organism>
<dbReference type="OrthoDB" id="1740909at2759"/>
<proteinExistence type="predicted"/>
<dbReference type="EMBL" id="BJWL01000008">
    <property type="protein sequence ID" value="GFY92947.1"/>
    <property type="molecule type" value="Genomic_DNA"/>
</dbReference>